<dbReference type="InterPro" id="IPR012334">
    <property type="entry name" value="Pectin_lyas_fold"/>
</dbReference>
<name>A0A4Q7RZ70_9BURK</name>
<proteinExistence type="predicted"/>
<evidence type="ECO:0000259" key="2">
    <source>
        <dbReference type="SMART" id="SM00912"/>
    </source>
</evidence>
<feature type="domain" description="Filamentous haemagglutinin FhaB/tRNA nuclease CdiA-like TPS" evidence="2">
    <location>
        <begin position="89"/>
        <end position="209"/>
    </location>
</feature>
<feature type="compositionally biased region" description="Low complexity" evidence="1">
    <location>
        <begin position="1814"/>
        <end position="1825"/>
    </location>
</feature>
<gene>
    <name evidence="3" type="ORF">EV147_2825</name>
</gene>
<dbReference type="Proteomes" id="UP000291078">
    <property type="component" value="Unassembled WGS sequence"/>
</dbReference>
<dbReference type="InterPro" id="IPR024973">
    <property type="entry name" value="ESPR"/>
</dbReference>
<feature type="region of interest" description="Disordered" evidence="1">
    <location>
        <begin position="2402"/>
        <end position="2448"/>
    </location>
</feature>
<dbReference type="OrthoDB" id="5666689at2"/>
<dbReference type="SMART" id="SM00912">
    <property type="entry name" value="Haemagg_act"/>
    <property type="match status" value="1"/>
</dbReference>
<dbReference type="InterPro" id="IPR025157">
    <property type="entry name" value="Hemagglutinin_rpt"/>
</dbReference>
<organism evidence="3 4">
    <name type="scientific">Cupriavidus agavae</name>
    <dbReference type="NCBI Taxonomy" id="1001822"/>
    <lineage>
        <taxon>Bacteria</taxon>
        <taxon>Pseudomonadati</taxon>
        <taxon>Pseudomonadota</taxon>
        <taxon>Betaproteobacteria</taxon>
        <taxon>Burkholderiales</taxon>
        <taxon>Burkholderiaceae</taxon>
        <taxon>Cupriavidus</taxon>
    </lineage>
</organism>
<dbReference type="InterPro" id="IPR011050">
    <property type="entry name" value="Pectin_lyase_fold/virulence"/>
</dbReference>
<evidence type="ECO:0000256" key="1">
    <source>
        <dbReference type="SAM" id="MobiDB-lite"/>
    </source>
</evidence>
<feature type="region of interest" description="Disordered" evidence="1">
    <location>
        <begin position="2090"/>
        <end position="2134"/>
    </location>
</feature>
<dbReference type="RefSeq" id="WP_130391828.1">
    <property type="nucleotide sequence ID" value="NZ_SGXM01000003.1"/>
</dbReference>
<comment type="caution">
    <text evidence="3">The sequence shown here is derived from an EMBL/GenBank/DDBJ whole genome shotgun (WGS) entry which is preliminary data.</text>
</comment>
<feature type="compositionally biased region" description="Gly residues" evidence="1">
    <location>
        <begin position="2090"/>
        <end position="2104"/>
    </location>
</feature>
<dbReference type="Gene3D" id="2.160.20.10">
    <property type="entry name" value="Single-stranded right-handed beta-helix, Pectin lyase-like"/>
    <property type="match status" value="1"/>
</dbReference>
<dbReference type="EMBL" id="SGXM01000003">
    <property type="protein sequence ID" value="RZT38360.1"/>
    <property type="molecule type" value="Genomic_DNA"/>
</dbReference>
<dbReference type="SUPFAM" id="SSF51126">
    <property type="entry name" value="Pectin lyase-like"/>
    <property type="match status" value="1"/>
</dbReference>
<feature type="region of interest" description="Disordered" evidence="1">
    <location>
        <begin position="417"/>
        <end position="447"/>
    </location>
</feature>
<accession>A0A4Q7RZ70</accession>
<feature type="region of interest" description="Disordered" evidence="1">
    <location>
        <begin position="1814"/>
        <end position="1839"/>
    </location>
</feature>
<dbReference type="NCBIfam" id="TIGR01901">
    <property type="entry name" value="adhes_NPXG"/>
    <property type="match status" value="1"/>
</dbReference>
<sequence length="2579" mass="261637">MNKHLHRIIFNRHRGLLMAVAEHAASAGKAPGDANASGATPARFATLRPLAFALAVALGHVAFAAPVSAQIVADPNAPGNQRPTVLNAPNGTPLVNIQAPSAGGVSRNAYSQFDVSANGAILNNARRSAQTELGGWVQGNPWLGGGTARVILNEVNSSHPSQLRGYVEVAGDRAQVIIANPAGITCDGCGFLNANRVTMTTGTPVLNGGSLEGYRVRRGAIDITGAGMDASRVGYTDIIARAVRVNAGVWARELNVSAGAQDAPVAGAGFTPATGTGAAPAYALDVSALGGMYAGKIRLVGTEHGLGMRNAGHLGAQAGDLVVTADGRLENTGTMQATSDLRITAAGLRNTGTASAARTLDMAAGDDIDNRGGTLNAARVSVAARSLDNRGGTIAQTGLQALAIDAGMLSNREGRVGAAASTEAVDSGPADGHMPNAGAGGTAGPSTPDGGAIGTPATPTQPAAPLADGVLRIGGTIDNEGGTISAGGAIDLTTHGGLDNNGGRLALRDLSTSGGDLDNTDGDLAVAGNATLRAGVVTNHRGDMAIGGDLRLDAESFGQYGGTVEHGGGHARIDVAGAFDNTESQFASNAATLEIRTGTFGNINGTVQGARAVTLSAATLDNAGGTVTAGGTLAASASGALHNNGGVLLAGANATMRAATLTNGDDGLIASQTGGIDIATTGALDNAGGTIQATGGRIELASEGLDNTEGTLAAASIGIDTRGKALDNTSGTIAALDGTLDLRSGALDNTGGLLQGAEAVRIDTGGQTLANGADGHIGSAGDLSVSAGDLGNAGTIVTDAAARIGIGGTLTNSGTLQAQDLALNADAIDNRATGSIHGATTGVAARGALVNRGLIDGAATRVEAADLVNLGTGRLYGDVLAIEAGTLANREETVDGETHAATIAAREQLDIGARDILNRERALIFSAGGLGVGGSLDEDGYATGRATLVRNASATIESLGDMSLATAVLRNTNEHFAIERVQVGETVNGRYIQPKGDPNRYDVNDLQWESWSRAGRYRGKADADPAIAGQPIQDFTDYDISTTRFADRVKESAPAIIRAGGSIDLDGDDLLNDRSQILAGGALTGAADQLRNLDAKGEEVIRRVGTSQYTYGKWRGGLRRYTQRLWDPRVAYTPADEIRSIDLGVAVAGGHYRGDATGHGIGEREAGGDTGMRAVQVDTAGGDPMQVRTLDFRPDVPAGSLFRPAPASGSYLIETDPRFADYRQWLSSDYLLGQLGIDPATLQKRLGDGFHEQKLVREQIGQLTGRRFLDGHASDEAQYRALLANGATAAQTLQLRPGVALTAAQMAQLTSDIVWLVEQTVTLPNGATARALVPQVYVRAKPDDLRGDSTLIAADVVDLRLRGDLDNAGTIAGRRAVRLEGETLRNLGGRVTGDIVAMQARQDIDNVGGTIDAGSALAVQAGRDLRLASTTRSDAKQAGASTFSRTNVDRMAGLYVTRPGGTLLATAGNDIALDGARIANTGKDGRTAIVAGRDLKLGTVQVGVQENSVRNAGNYLRQGSTQETGTDIRTTGDVTLSAGRDLDARAAQVTSDAGALLAIAGRDATLAAGRNTSNWSEGRDHQRSGLLGASRTITRDTLAETTAQATTFSGATTGVHAGRDIALTGSNAVSDFGTKLMAGRHVNIDAAQNTTSESHFKETRKSGFLYNGGAAFTIGTQQQSADARNTRTTAAASTVGATQGDVKVVAGGAYRQTGSHVVAPKGDIDILARKVEVVEAREASHSVEESRFRQSGLTVAVTAPVIAAIETAQQMTRAAGNTSDGRMQVLAGATTALAAKNAGDAIAADPQTGGGVGVSITVGGSQSQSKTTTRGDSAAGSTLAAGGNLRVRATGDGADSTLTLRGANVSAGENLGLKADGKISMLAAENTSDLRRDSSSTSGGVGVAIQFGQGGAAFGVTANASGSRGKGEGTDTTWTNTQVNAGKTLRIESGGDTELNGAVARGERISADIGGNLRVGSLQDTHDYRSKDQSAGGSVTVGFGFSGSANLGQQKIDSRYASVAEQSGLKAGDGGFDIRVGGNTALDGGVITSTRQAAEDGRNRLDTATLTTSDIDNHADYKASSVSIGGGFSSKGSAGKGNDGGGVGTNQRGQAATGGDKVPGTDLPSSGGFSVAPPVAIGARGNARSTTRSGISDADITIRDIAGQQALTGQTADNTLAGLNRHVSTEVDGSNRLDQIFDEKKIQAGFEIVGALQRETGAFLNNRAREADALKQARDDETDPTRRAELDRQYQDAAKWGPGGDYRRIASALTAAAGGNVTGSTAQFAQSAAVGYLQGLGATGVKRLADSLGEGTPGAESARAALHAIVGCAGAASATQACGAGAMGAATGSLIGTLMGPTDGLSASEKQVRLDAVRSLVAGIAGASGVDAGTATNAATFEGENNQLAAPAPPPGPIWTPGQPIDPFRTPGQPADPGEATVMGTPDESDKNGATLLGQPVADVLEEALEGVKKPLYIPLQVVEGLGAVFSGESDDGVLATLEGATRAGATKGRSKIWEKSGGMQAAEKDFDGLSPTAVKEYTDGMRVGTLADGRTVIVRPDSEDGRPTLEIQKGKNRLKIRY</sequence>
<evidence type="ECO:0000313" key="3">
    <source>
        <dbReference type="EMBL" id="RZT38360.1"/>
    </source>
</evidence>
<dbReference type="InterPro" id="IPR008638">
    <property type="entry name" value="FhaB/CdiA-like_TPS"/>
</dbReference>
<dbReference type="GO" id="GO:0003824">
    <property type="term" value="F:catalytic activity"/>
    <property type="evidence" value="ECO:0007669"/>
    <property type="project" value="UniProtKB-ARBA"/>
</dbReference>
<evidence type="ECO:0000313" key="4">
    <source>
        <dbReference type="Proteomes" id="UP000291078"/>
    </source>
</evidence>
<dbReference type="Pfam" id="PF05860">
    <property type="entry name" value="TPS"/>
    <property type="match status" value="1"/>
</dbReference>
<dbReference type="Pfam" id="PF13018">
    <property type="entry name" value="ESPR"/>
    <property type="match status" value="1"/>
</dbReference>
<dbReference type="Pfam" id="PF13332">
    <property type="entry name" value="Fil_haemagg_2"/>
    <property type="match status" value="2"/>
</dbReference>
<keyword evidence="4" id="KW-1185">Reference proteome</keyword>
<dbReference type="NCBIfam" id="TIGR01731">
    <property type="entry name" value="fil_hemag_20aa"/>
    <property type="match status" value="14"/>
</dbReference>
<reference evidence="3 4" key="1">
    <citation type="journal article" date="2015" name="Stand. Genomic Sci.">
        <title>Genomic Encyclopedia of Bacterial and Archaeal Type Strains, Phase III: the genomes of soil and plant-associated and newly described type strains.</title>
        <authorList>
            <person name="Whitman W.B."/>
            <person name="Woyke T."/>
            <person name="Klenk H.P."/>
            <person name="Zhou Y."/>
            <person name="Lilburn T.G."/>
            <person name="Beck B.J."/>
            <person name="De Vos P."/>
            <person name="Vandamme P."/>
            <person name="Eisen J.A."/>
            <person name="Garrity G."/>
            <person name="Hugenholtz P."/>
            <person name="Kyrpides N.C."/>
        </authorList>
    </citation>
    <scope>NUCLEOTIDE SEQUENCE [LARGE SCALE GENOMIC DNA]</scope>
    <source>
        <strain evidence="3 4">ASC-9842</strain>
    </source>
</reference>
<dbReference type="InterPro" id="IPR010069">
    <property type="entry name" value="CdiA_FHA1_rpt"/>
</dbReference>
<protein>
    <submittedName>
        <fullName evidence="3">Filamentous hemagglutinin family protein</fullName>
    </submittedName>
</protein>